<evidence type="ECO:0000256" key="2">
    <source>
        <dbReference type="ARBA" id="ARBA00022723"/>
    </source>
</evidence>
<feature type="binding site" evidence="5">
    <location>
        <position position="63"/>
    </location>
    <ligand>
        <name>Ca(2+)</name>
        <dbReference type="ChEBI" id="CHEBI:29108"/>
        <label>1</label>
    </ligand>
</feature>
<keyword evidence="10" id="KW-1185">Reference proteome</keyword>
<accession>V9LGB2</accession>
<reference evidence="9" key="4">
    <citation type="submission" date="2025-05" db="UniProtKB">
        <authorList>
            <consortium name="Ensembl"/>
        </authorList>
    </citation>
    <scope>IDENTIFICATION</scope>
</reference>
<dbReference type="KEGG" id="cmk:103178700"/>
<comment type="function">
    <text evidence="6">In muscle, parvalbumin is thought to be involved in relaxation after contraction. It binds two calcium ions.</text>
</comment>
<reference evidence="10" key="1">
    <citation type="journal article" date="2006" name="Science">
        <title>Ancient noncoding elements conserved in the human genome.</title>
        <authorList>
            <person name="Venkatesh B."/>
            <person name="Kirkness E.F."/>
            <person name="Loh Y.H."/>
            <person name="Halpern A.L."/>
            <person name="Lee A.P."/>
            <person name="Johnson J."/>
            <person name="Dandona N."/>
            <person name="Viswanathan L.D."/>
            <person name="Tay A."/>
            <person name="Venter J.C."/>
            <person name="Strausberg R.L."/>
            <person name="Brenner S."/>
        </authorList>
    </citation>
    <scope>NUCLEOTIDE SEQUENCE [LARGE SCALE GENOMIC DNA]</scope>
</reference>
<dbReference type="OMA" id="APESFCY"/>
<dbReference type="PROSITE" id="PS50222">
    <property type="entry name" value="EF_HAND_2"/>
    <property type="match status" value="1"/>
</dbReference>
<dbReference type="PROSITE" id="PS00018">
    <property type="entry name" value="EF_HAND_1"/>
    <property type="match status" value="1"/>
</dbReference>
<dbReference type="Pfam" id="PF13499">
    <property type="entry name" value="EF-hand_7"/>
    <property type="match status" value="1"/>
</dbReference>
<keyword evidence="4 5" id="KW-0106">Calcium</keyword>
<dbReference type="Gene3D" id="1.10.238.10">
    <property type="entry name" value="EF-hand"/>
    <property type="match status" value="1"/>
</dbReference>
<dbReference type="InterPro" id="IPR011992">
    <property type="entry name" value="EF-hand-dom_pair"/>
</dbReference>
<dbReference type="PRINTS" id="PR01697">
    <property type="entry name" value="PARVALBUMIN"/>
</dbReference>
<evidence type="ECO:0000313" key="8">
    <source>
        <dbReference type="EMBL" id="AFP11760.1"/>
    </source>
</evidence>
<sequence length="109" mass="12216">MLVTDILAASDISNAIKECQALESFDFKKFFQTSGLSRKSADEIKNVFLAMDDDDSGYIELDELKFFLQRFSPIARVLTEAETEAFLKAADTDGDERIGTQEFVTLVMS</sequence>
<evidence type="ECO:0000313" key="10">
    <source>
        <dbReference type="Proteomes" id="UP000314986"/>
    </source>
</evidence>
<dbReference type="Ensembl" id="ENSCMIT00000012517.1">
    <property type="protein sequence ID" value="ENSCMIP00000012229.1"/>
    <property type="gene ID" value="ENSCMIG00000006258.1"/>
</dbReference>
<evidence type="ECO:0000256" key="6">
    <source>
        <dbReference type="RuleBase" id="RU368048"/>
    </source>
</evidence>
<dbReference type="PANTHER" id="PTHR11653:SF10">
    <property type="entry name" value="EF-HAND DOMAIN-CONTAINING PROTEIN"/>
    <property type="match status" value="1"/>
</dbReference>
<dbReference type="Proteomes" id="UP000314986">
    <property type="component" value="Unassembled WGS sequence"/>
</dbReference>
<organism evidence="8">
    <name type="scientific">Callorhinchus milii</name>
    <name type="common">Ghost shark</name>
    <dbReference type="NCBI Taxonomy" id="7868"/>
    <lineage>
        <taxon>Eukaryota</taxon>
        <taxon>Metazoa</taxon>
        <taxon>Chordata</taxon>
        <taxon>Craniata</taxon>
        <taxon>Vertebrata</taxon>
        <taxon>Chondrichthyes</taxon>
        <taxon>Holocephali</taxon>
        <taxon>Chimaeriformes</taxon>
        <taxon>Callorhinchidae</taxon>
        <taxon>Callorhinchus</taxon>
    </lineage>
</organism>
<dbReference type="GO" id="GO:0005509">
    <property type="term" value="F:calcium ion binding"/>
    <property type="evidence" value="ECO:0007669"/>
    <property type="project" value="UniProtKB-UniRule"/>
</dbReference>
<feature type="binding site" evidence="5">
    <location>
        <position position="54"/>
    </location>
    <ligand>
        <name>Ca(2+)</name>
        <dbReference type="ChEBI" id="CHEBI:29108"/>
        <label>1</label>
    </ligand>
</feature>
<feature type="binding site" evidence="5">
    <location>
        <position position="93"/>
    </location>
    <ligand>
        <name>Ca(2+)</name>
        <dbReference type="ChEBI" id="CHEBI:29108"/>
        <label>2</label>
    </ligand>
</feature>
<evidence type="ECO:0000256" key="4">
    <source>
        <dbReference type="ARBA" id="ARBA00022837"/>
    </source>
</evidence>
<feature type="binding site" evidence="5">
    <location>
        <position position="56"/>
    </location>
    <ligand>
        <name>Ca(2+)</name>
        <dbReference type="ChEBI" id="CHEBI:29108"/>
        <label>1</label>
    </ligand>
</feature>
<dbReference type="OrthoDB" id="26525at2759"/>
<dbReference type="EMBL" id="JW879243">
    <property type="protein sequence ID" value="AFP11760.1"/>
    <property type="molecule type" value="mRNA"/>
</dbReference>
<dbReference type="SUPFAM" id="SSF47473">
    <property type="entry name" value="EF-hand"/>
    <property type="match status" value="1"/>
</dbReference>
<evidence type="ECO:0000256" key="5">
    <source>
        <dbReference type="PIRSR" id="PIRSR608080-1"/>
    </source>
</evidence>
<dbReference type="GeneID" id="103178700"/>
<protein>
    <recommendedName>
        <fullName evidence="6">Parvalbumin</fullName>
    </recommendedName>
</protein>
<dbReference type="CDD" id="cd16255">
    <property type="entry name" value="EFh_parvalbumin_beta"/>
    <property type="match status" value="1"/>
</dbReference>
<dbReference type="AlphaFoldDB" id="V9LGB2"/>
<keyword evidence="2 5" id="KW-0479">Metal-binding</keyword>
<dbReference type="FunFam" id="1.10.238.10:FF:000060">
    <property type="entry name" value="Parvalbumin, thymic"/>
    <property type="match status" value="1"/>
</dbReference>
<comment type="similarity">
    <text evidence="1 6">Belongs to the parvalbumin family.</text>
</comment>
<evidence type="ECO:0000313" key="9">
    <source>
        <dbReference type="Ensembl" id="ENSCMIP00000012229.1"/>
    </source>
</evidence>
<dbReference type="STRING" id="7868.ENSCMIP00000012229"/>
<name>V9LGB2_CALMI</name>
<gene>
    <name evidence="9" type="primary">LOC103178700</name>
</gene>
<dbReference type="PANTHER" id="PTHR11653">
    <property type="entry name" value="PARVALBUMIN ALPHA"/>
    <property type="match status" value="1"/>
</dbReference>
<dbReference type="InterPro" id="IPR002048">
    <property type="entry name" value="EF_hand_dom"/>
</dbReference>
<dbReference type="InterPro" id="IPR018247">
    <property type="entry name" value="EF_Hand_1_Ca_BS"/>
</dbReference>
<feature type="binding site" evidence="5">
    <location>
        <position position="95"/>
    </location>
    <ligand>
        <name>Ca(2+)</name>
        <dbReference type="ChEBI" id="CHEBI:29108"/>
        <label>2</label>
    </ligand>
</feature>
<proteinExistence type="evidence at transcript level"/>
<feature type="binding site" evidence="5">
    <location>
        <position position="91"/>
    </location>
    <ligand>
        <name>Ca(2+)</name>
        <dbReference type="ChEBI" id="CHEBI:29108"/>
        <label>2</label>
    </ligand>
</feature>
<dbReference type="InterPro" id="IPR008080">
    <property type="entry name" value="Parvalbumin"/>
</dbReference>
<keyword evidence="3" id="KW-0677">Repeat</keyword>
<dbReference type="SMART" id="SM00054">
    <property type="entry name" value="EFh"/>
    <property type="match status" value="2"/>
</dbReference>
<feature type="binding site" evidence="5">
    <location>
        <position position="102"/>
    </location>
    <ligand>
        <name>Ca(2+)</name>
        <dbReference type="ChEBI" id="CHEBI:29108"/>
        <label>2</label>
    </ligand>
</feature>
<dbReference type="GO" id="GO:0005737">
    <property type="term" value="C:cytoplasm"/>
    <property type="evidence" value="ECO:0007669"/>
    <property type="project" value="TreeGrafter"/>
</dbReference>
<feature type="binding site" evidence="5">
    <location>
        <position position="52"/>
    </location>
    <ligand>
        <name>Ca(2+)</name>
        <dbReference type="ChEBI" id="CHEBI:29108"/>
        <label>1</label>
    </ligand>
</feature>
<feature type="domain" description="EF-hand" evidence="7">
    <location>
        <begin position="39"/>
        <end position="74"/>
    </location>
</feature>
<evidence type="ECO:0000259" key="7">
    <source>
        <dbReference type="PROSITE" id="PS50222"/>
    </source>
</evidence>
<dbReference type="RefSeq" id="XP_007891758.1">
    <property type="nucleotide sequence ID" value="XM_007893567.2"/>
</dbReference>
<reference evidence="10" key="2">
    <citation type="journal article" date="2007" name="PLoS Biol.">
        <title>Survey sequencing and comparative analysis of the elephant shark (Callorhinchus milii) genome.</title>
        <authorList>
            <person name="Venkatesh B."/>
            <person name="Kirkness E.F."/>
            <person name="Loh Y.H."/>
            <person name="Halpern A.L."/>
            <person name="Lee A.P."/>
            <person name="Johnson J."/>
            <person name="Dandona N."/>
            <person name="Viswanathan L.D."/>
            <person name="Tay A."/>
            <person name="Venter J.C."/>
            <person name="Strausberg R.L."/>
            <person name="Brenner S."/>
        </authorList>
    </citation>
    <scope>NUCLEOTIDE SEQUENCE [LARGE SCALE GENOMIC DNA]</scope>
</reference>
<feature type="binding site" evidence="5">
    <location>
        <position position="58"/>
    </location>
    <ligand>
        <name>Ca(2+)</name>
        <dbReference type="ChEBI" id="CHEBI:29108"/>
        <label>1</label>
    </ligand>
</feature>
<reference evidence="8 10" key="3">
    <citation type="journal article" date="2014" name="Nature">
        <title>Elephant shark genome provides unique insights into gnathostome evolution.</title>
        <authorList>
            <consortium name="International Elephant Shark Genome Sequencing Consortium"/>
            <person name="Venkatesh B."/>
            <person name="Lee A.P."/>
            <person name="Ravi V."/>
            <person name="Maurya A.K."/>
            <person name="Lian M.M."/>
            <person name="Swann J.B."/>
            <person name="Ohta Y."/>
            <person name="Flajnik M.F."/>
            <person name="Sutoh Y."/>
            <person name="Kasahara M."/>
            <person name="Hoon S."/>
            <person name="Gangu V."/>
            <person name="Roy S.W."/>
            <person name="Irimia M."/>
            <person name="Korzh V."/>
            <person name="Kondrychyn I."/>
            <person name="Lim Z.W."/>
            <person name="Tay B.H."/>
            <person name="Tohari S."/>
            <person name="Kong K.W."/>
            <person name="Ho S."/>
            <person name="Lorente-Galdos B."/>
            <person name="Quilez J."/>
            <person name="Marques-Bonet T."/>
            <person name="Raney B.J."/>
            <person name="Ingham P.W."/>
            <person name="Tay A."/>
            <person name="Hillier L.W."/>
            <person name="Minx P."/>
            <person name="Boehm T."/>
            <person name="Wilson R.K."/>
            <person name="Brenner S."/>
            <person name="Warren W.C."/>
        </authorList>
    </citation>
    <scope>NUCLEOTIDE SEQUENCE</scope>
    <source>
        <tissue evidence="8">Brain</tissue>
    </source>
</reference>
<evidence type="ECO:0000256" key="1">
    <source>
        <dbReference type="ARBA" id="ARBA00009753"/>
    </source>
</evidence>
<dbReference type="GeneTree" id="ENSGT00940000163861"/>
<evidence type="ECO:0000256" key="3">
    <source>
        <dbReference type="ARBA" id="ARBA00022737"/>
    </source>
</evidence>